<reference evidence="5 6" key="2">
    <citation type="journal article" date="2024" name="Int. J. Syst. Evol. Microbiol.">
        <title>Proposal of Lactobacillus amylovorus subsp. animalis subsp. nov. and an emended description of Lactobacillus amylovorus.</title>
        <authorList>
            <person name="Yamane K."/>
            <person name="Tanizawa Y."/>
            <person name="Kobayashi H."/>
            <person name="Kamizono T."/>
            <person name="Kojima Y."/>
            <person name="Takagi H."/>
            <person name="Tohno M."/>
        </authorList>
    </citation>
    <scope>NUCLEOTIDE SEQUENCE [LARGE SCALE GENOMIC DNA]</scope>
    <source>
        <strain evidence="4 5">BF125</strain>
        <strain evidence="3 6">BF186</strain>
    </source>
</reference>
<dbReference type="PANTHER" id="PTHR46517">
    <property type="entry name" value="FRUCTOSE-2,6-BISPHOSPHATASE TIGAR"/>
    <property type="match status" value="1"/>
</dbReference>
<dbReference type="Pfam" id="PF00300">
    <property type="entry name" value="His_Phos_1"/>
    <property type="match status" value="1"/>
</dbReference>
<dbReference type="Proteomes" id="UP001346800">
    <property type="component" value="Unassembled WGS sequence"/>
</dbReference>
<dbReference type="GO" id="GO:0016787">
    <property type="term" value="F:hydrolase activity"/>
    <property type="evidence" value="ECO:0007669"/>
    <property type="project" value="UniProtKB-KW"/>
</dbReference>
<reference evidence="3" key="1">
    <citation type="submission" date="2023-06" db="EMBL/GenBank/DDBJ databases">
        <authorList>
            <person name="Tohno M."/>
            <person name="Tanizawa Y."/>
        </authorList>
    </citation>
    <scope>NUCLEOTIDE SEQUENCE</scope>
    <source>
        <strain evidence="4">BF125</strain>
        <strain evidence="3">BF186</strain>
    </source>
</reference>
<evidence type="ECO:0000256" key="2">
    <source>
        <dbReference type="PIRSR" id="PIRSR613078-2"/>
    </source>
</evidence>
<dbReference type="PIRSF" id="PIRSF000709">
    <property type="entry name" value="6PFK_2-Ptase"/>
    <property type="match status" value="1"/>
</dbReference>
<feature type="binding site" evidence="2">
    <location>
        <position position="58"/>
    </location>
    <ligand>
        <name>substrate</name>
    </ligand>
</feature>
<evidence type="ECO:0008006" key="7">
    <source>
        <dbReference type="Google" id="ProtNLM"/>
    </source>
</evidence>
<proteinExistence type="predicted"/>
<dbReference type="EMBL" id="BTFR01000008">
    <property type="protein sequence ID" value="GMM15289.1"/>
    <property type="molecule type" value="Genomic_DNA"/>
</dbReference>
<organism evidence="3 6">
    <name type="scientific">Lactobacillus amylovorus subsp. animalium</name>
    <dbReference type="NCBI Taxonomy" id="3378536"/>
    <lineage>
        <taxon>Bacteria</taxon>
        <taxon>Bacillati</taxon>
        <taxon>Bacillota</taxon>
        <taxon>Bacilli</taxon>
        <taxon>Lactobacillales</taxon>
        <taxon>Lactobacillaceae</taxon>
        <taxon>Lactobacillus</taxon>
    </lineage>
</organism>
<dbReference type="SUPFAM" id="SSF53254">
    <property type="entry name" value="Phosphoglycerate mutase-like"/>
    <property type="match status" value="1"/>
</dbReference>
<protein>
    <recommendedName>
        <fullName evidence="7">Phosphoglycerate mutase</fullName>
    </recommendedName>
</protein>
<keyword evidence="1" id="KW-0378">Hydrolase</keyword>
<gene>
    <name evidence="4" type="ORF">LABF125_04220</name>
    <name evidence="3" type="ORF">LABF186_03550</name>
</gene>
<dbReference type="CDD" id="cd07067">
    <property type="entry name" value="HP_PGM_like"/>
    <property type="match status" value="1"/>
</dbReference>
<dbReference type="PANTHER" id="PTHR46517:SF1">
    <property type="entry name" value="FRUCTOSE-2,6-BISPHOSPHATASE TIGAR"/>
    <property type="match status" value="1"/>
</dbReference>
<evidence type="ECO:0000313" key="6">
    <source>
        <dbReference type="Proteomes" id="UP001346800"/>
    </source>
</evidence>
<evidence type="ECO:0000313" key="5">
    <source>
        <dbReference type="Proteomes" id="UP001332503"/>
    </source>
</evidence>
<comment type="caution">
    <text evidence="3">The sequence shown here is derived from an EMBL/GenBank/DDBJ whole genome shotgun (WGS) entry which is preliminary data.</text>
</comment>
<dbReference type="InterPro" id="IPR029033">
    <property type="entry name" value="His_PPase_superfam"/>
</dbReference>
<dbReference type="Proteomes" id="UP001332503">
    <property type="component" value="Unassembled WGS sequence"/>
</dbReference>
<evidence type="ECO:0000313" key="4">
    <source>
        <dbReference type="EMBL" id="GMM15289.1"/>
    </source>
</evidence>
<evidence type="ECO:0000313" key="3">
    <source>
        <dbReference type="EMBL" id="GMM13241.1"/>
    </source>
</evidence>
<dbReference type="AlphaFoldDB" id="A0ABD0C1W8"/>
<dbReference type="InterPro" id="IPR051695">
    <property type="entry name" value="Phosphoglycerate_Mutase"/>
</dbReference>
<name>A0ABD0C1W8_LACAM</name>
<dbReference type="InterPro" id="IPR013078">
    <property type="entry name" value="His_Pase_superF_clade-1"/>
</dbReference>
<dbReference type="Gene3D" id="3.40.50.1240">
    <property type="entry name" value="Phosphoglycerate mutase-like"/>
    <property type="match status" value="1"/>
</dbReference>
<dbReference type="EMBL" id="BTFQ01000017">
    <property type="protein sequence ID" value="GMM13241.1"/>
    <property type="molecule type" value="Genomic_DNA"/>
</dbReference>
<accession>A0ABD0C1W8</accession>
<evidence type="ECO:0000256" key="1">
    <source>
        <dbReference type="ARBA" id="ARBA00022801"/>
    </source>
</evidence>
<sequence length="86" mass="9897">MRLLVVRHGQSEADILKVCEGRANYSLTKFGHEQAERTAEYILKNYKVDKIYSSSLKRAVQTAMHISKKTNIKVIQEDNCRNLIMA</sequence>
<keyword evidence="5" id="KW-1185">Reference proteome</keyword>
<dbReference type="SMART" id="SM00855">
    <property type="entry name" value="PGAM"/>
    <property type="match status" value="1"/>
</dbReference>